<proteinExistence type="predicted"/>
<comment type="caution">
    <text evidence="2">The sequence shown here is derived from an EMBL/GenBank/DDBJ whole genome shotgun (WGS) entry which is preliminary data.</text>
</comment>
<keyword evidence="3" id="KW-1185">Reference proteome</keyword>
<reference evidence="2 3" key="1">
    <citation type="submission" date="2018-10" db="EMBL/GenBank/DDBJ databases">
        <title>Pan-genome distribution and transcriptional activeness of fungal secondary metabolism genes in Aspergillus section Fumigati.</title>
        <authorList>
            <person name="Takahashi H."/>
            <person name="Umemura M."/>
            <person name="Ninomiya A."/>
            <person name="Kusuya Y."/>
            <person name="Urayama S."/>
            <person name="Shimizu M."/>
            <person name="Watanabe A."/>
            <person name="Kamei K."/>
            <person name="Yaguchi T."/>
            <person name="Hagiwara D."/>
        </authorList>
    </citation>
    <scope>NUCLEOTIDE SEQUENCE [LARGE SCALE GENOMIC DNA]</scope>
    <source>
        <strain evidence="2 3">IFM 55266</strain>
    </source>
</reference>
<keyword evidence="1" id="KW-0040">ANK repeat</keyword>
<sequence length="265" mass="29934">MIAVLPPEILHDILGRTTPSWRWGWRWKKCRRVMLARADLTWFLNLRLVSKQLHDIVIDHFLTAIRVGLIDRELPICHGAPTPSTMAMARRLLCSLVGRSCDFQGLATRSVYPLANTINAGADGVVEFFSQRSDIDPGELRTSYLSGMISMGWEETMDDGLDYERDGWSGAALMATAYLGRIDDMEALLAWRIENTADPNKSLHLPLMTAAFGGQEESVRLLIDKGVNINIRTVGNGDTVLHLLPWEGMHLLSSIFWRLEWTLTW</sequence>
<dbReference type="EMBL" id="BHVY01000001">
    <property type="protein sequence ID" value="GIJ81669.1"/>
    <property type="molecule type" value="Genomic_DNA"/>
</dbReference>
<gene>
    <name evidence="2" type="ORF">Asppvi_000168</name>
</gene>
<protein>
    <recommendedName>
        <fullName evidence="4">Ankyrin repeat-containing domain protein</fullName>
    </recommendedName>
</protein>
<dbReference type="Pfam" id="PF13637">
    <property type="entry name" value="Ank_4"/>
    <property type="match status" value="1"/>
</dbReference>
<name>A0A9P3EP24_9EURO</name>
<dbReference type="GeneID" id="66998781"/>
<organism evidence="2 3">
    <name type="scientific">Aspergillus pseudoviridinutans</name>
    <dbReference type="NCBI Taxonomy" id="1517512"/>
    <lineage>
        <taxon>Eukaryota</taxon>
        <taxon>Fungi</taxon>
        <taxon>Dikarya</taxon>
        <taxon>Ascomycota</taxon>
        <taxon>Pezizomycotina</taxon>
        <taxon>Eurotiomycetes</taxon>
        <taxon>Eurotiomycetidae</taxon>
        <taxon>Eurotiales</taxon>
        <taxon>Aspergillaceae</taxon>
        <taxon>Aspergillus</taxon>
        <taxon>Aspergillus subgen. Fumigati</taxon>
    </lineage>
</organism>
<dbReference type="AlphaFoldDB" id="A0A9P3EP24"/>
<dbReference type="SUPFAM" id="SSF48403">
    <property type="entry name" value="Ankyrin repeat"/>
    <property type="match status" value="1"/>
</dbReference>
<dbReference type="PROSITE" id="PS50297">
    <property type="entry name" value="ANK_REP_REGION"/>
    <property type="match status" value="1"/>
</dbReference>
<dbReference type="RefSeq" id="XP_043152416.1">
    <property type="nucleotide sequence ID" value="XM_043296481.1"/>
</dbReference>
<dbReference type="Proteomes" id="UP001043456">
    <property type="component" value="Unassembled WGS sequence"/>
</dbReference>
<evidence type="ECO:0000313" key="3">
    <source>
        <dbReference type="Proteomes" id="UP001043456"/>
    </source>
</evidence>
<evidence type="ECO:0008006" key="4">
    <source>
        <dbReference type="Google" id="ProtNLM"/>
    </source>
</evidence>
<evidence type="ECO:0000256" key="1">
    <source>
        <dbReference type="PROSITE-ProRule" id="PRU00023"/>
    </source>
</evidence>
<dbReference type="OrthoDB" id="1577640at2759"/>
<dbReference type="InterPro" id="IPR002110">
    <property type="entry name" value="Ankyrin_rpt"/>
</dbReference>
<feature type="repeat" description="ANK" evidence="1">
    <location>
        <begin position="202"/>
        <end position="234"/>
    </location>
</feature>
<dbReference type="PROSITE" id="PS50088">
    <property type="entry name" value="ANK_REPEAT"/>
    <property type="match status" value="1"/>
</dbReference>
<dbReference type="Gene3D" id="1.25.40.20">
    <property type="entry name" value="Ankyrin repeat-containing domain"/>
    <property type="match status" value="1"/>
</dbReference>
<accession>A0A9P3EP24</accession>
<evidence type="ECO:0000313" key="2">
    <source>
        <dbReference type="EMBL" id="GIJ81669.1"/>
    </source>
</evidence>
<dbReference type="InterPro" id="IPR036770">
    <property type="entry name" value="Ankyrin_rpt-contain_sf"/>
</dbReference>